<accession>A0A3S3MUX8</accession>
<evidence type="ECO:0000313" key="6">
    <source>
        <dbReference type="EMBL" id="RWR75293.1"/>
    </source>
</evidence>
<dbReference type="PANTHER" id="PTHR33124">
    <property type="entry name" value="TRANSCRIPTION FACTOR IBH1-LIKE 1"/>
    <property type="match status" value="1"/>
</dbReference>
<dbReference type="OrthoDB" id="658598at2759"/>
<sequence>MVRTLFSCVDSGMWTPVKDRTSLTGLFDFIYTVSSSQLNKCSTDSFAGMEGLHTIKQKRVYSLEPNALLSANFYHKYIHYLLPTLIKISKERTGGDKNETEEIKKIVRLEVDMALVLSASGFAWSHALKHKLERDVEAMSLLNTSTLPSTSLSLLFAYKHGNYPIWSLPPLTRPLVHVGSKRNHTFEDSDKSKMDYRHPIKKRTRIRGGGEEIGRRLMTLRRILPGGDEMKTSELFSEVKSYVLCLELQVSILRTLVPTH</sequence>
<evidence type="ECO:0000256" key="3">
    <source>
        <dbReference type="ARBA" id="ARBA00023163"/>
    </source>
</evidence>
<organism evidence="6 7">
    <name type="scientific">Cinnamomum micranthum f. kanehirae</name>
    <dbReference type="NCBI Taxonomy" id="337451"/>
    <lineage>
        <taxon>Eukaryota</taxon>
        <taxon>Viridiplantae</taxon>
        <taxon>Streptophyta</taxon>
        <taxon>Embryophyta</taxon>
        <taxon>Tracheophyta</taxon>
        <taxon>Spermatophyta</taxon>
        <taxon>Magnoliopsida</taxon>
        <taxon>Magnoliidae</taxon>
        <taxon>Laurales</taxon>
        <taxon>Lauraceae</taxon>
        <taxon>Cinnamomum</taxon>
    </lineage>
</organism>
<dbReference type="EMBL" id="QPKB01000002">
    <property type="protein sequence ID" value="RWR75293.1"/>
    <property type="molecule type" value="Genomic_DNA"/>
</dbReference>
<evidence type="ECO:0000256" key="4">
    <source>
        <dbReference type="ARBA" id="ARBA00023242"/>
    </source>
</evidence>
<comment type="subcellular location">
    <subcellularLocation>
        <location evidence="1">Nucleus</location>
    </subcellularLocation>
</comment>
<dbReference type="AlphaFoldDB" id="A0A3S3MUX8"/>
<evidence type="ECO:0000256" key="2">
    <source>
        <dbReference type="ARBA" id="ARBA00023015"/>
    </source>
</evidence>
<evidence type="ECO:0000259" key="5">
    <source>
        <dbReference type="Pfam" id="PF26576"/>
    </source>
</evidence>
<name>A0A3S3MUX8_9MAGN</name>
<keyword evidence="2" id="KW-0805">Transcription regulation</keyword>
<keyword evidence="7" id="KW-1185">Reference proteome</keyword>
<dbReference type="GO" id="GO:0006355">
    <property type="term" value="P:regulation of DNA-templated transcription"/>
    <property type="evidence" value="ECO:0007669"/>
    <property type="project" value="InterPro"/>
</dbReference>
<keyword evidence="3" id="KW-0804">Transcription</keyword>
<dbReference type="PANTHER" id="PTHR33124:SF42">
    <property type="entry name" value="TRANSCRIPTION FACTOR BHLH146"/>
    <property type="match status" value="1"/>
</dbReference>
<gene>
    <name evidence="6" type="ORF">CKAN_00366900</name>
</gene>
<comment type="caution">
    <text evidence="6">The sequence shown here is derived from an EMBL/GenBank/DDBJ whole genome shotgun (WGS) entry which is preliminary data.</text>
</comment>
<evidence type="ECO:0000256" key="1">
    <source>
        <dbReference type="ARBA" id="ARBA00004123"/>
    </source>
</evidence>
<evidence type="ECO:0000313" key="7">
    <source>
        <dbReference type="Proteomes" id="UP000283530"/>
    </source>
</evidence>
<dbReference type="InterPro" id="IPR044660">
    <property type="entry name" value="IBH1-like"/>
</dbReference>
<dbReference type="Pfam" id="PF26576">
    <property type="entry name" value="IBH1_N"/>
    <property type="match status" value="1"/>
</dbReference>
<dbReference type="InterPro" id="IPR044549">
    <property type="entry name" value="bHLH_AtIBH1-like"/>
</dbReference>
<reference evidence="6 7" key="1">
    <citation type="journal article" date="2019" name="Nat. Plants">
        <title>Stout camphor tree genome fills gaps in understanding of flowering plant genome evolution.</title>
        <authorList>
            <person name="Chaw S.M."/>
            <person name="Liu Y.C."/>
            <person name="Wu Y.W."/>
            <person name="Wang H.Y."/>
            <person name="Lin C.I."/>
            <person name="Wu C.S."/>
            <person name="Ke H.M."/>
            <person name="Chang L.Y."/>
            <person name="Hsu C.Y."/>
            <person name="Yang H.T."/>
            <person name="Sudianto E."/>
            <person name="Hsu M.H."/>
            <person name="Wu K.P."/>
            <person name="Wang L.N."/>
            <person name="Leebens-Mack J.H."/>
            <person name="Tsai I.J."/>
        </authorList>
    </citation>
    <scope>NUCLEOTIDE SEQUENCE [LARGE SCALE GENOMIC DNA]</scope>
    <source>
        <strain evidence="7">cv. Chaw 1501</strain>
        <tissue evidence="6">Young leaves</tissue>
    </source>
</reference>
<dbReference type="InterPro" id="IPR059002">
    <property type="entry name" value="IBH1_N"/>
</dbReference>
<feature type="domain" description="IBH1-like N-terminal" evidence="5">
    <location>
        <begin position="71"/>
        <end position="135"/>
    </location>
</feature>
<keyword evidence="4" id="KW-0539">Nucleus</keyword>
<protein>
    <submittedName>
        <fullName evidence="6">Transcription factor bHLH146</fullName>
    </submittedName>
</protein>
<proteinExistence type="predicted"/>
<dbReference type="GO" id="GO:0005634">
    <property type="term" value="C:nucleus"/>
    <property type="evidence" value="ECO:0007669"/>
    <property type="project" value="UniProtKB-SubCell"/>
</dbReference>
<dbReference type="CDD" id="cd11444">
    <property type="entry name" value="bHLH_AtIBH1_like"/>
    <property type="match status" value="1"/>
</dbReference>
<dbReference type="Proteomes" id="UP000283530">
    <property type="component" value="Unassembled WGS sequence"/>
</dbReference>